<dbReference type="AlphaFoldDB" id="A0A015X3R4"/>
<accession>A0A015X3R4</accession>
<gene>
    <name evidence="1" type="ORF">M136_4475</name>
</gene>
<proteinExistence type="predicted"/>
<protein>
    <submittedName>
        <fullName evidence="1">Uncharacterized protein</fullName>
    </submittedName>
</protein>
<evidence type="ECO:0000313" key="1">
    <source>
        <dbReference type="EMBL" id="EXZ26338.1"/>
    </source>
</evidence>
<dbReference type="Proteomes" id="UP000022082">
    <property type="component" value="Unassembled WGS sequence"/>
</dbReference>
<dbReference type="EMBL" id="JGDJ01000288">
    <property type="protein sequence ID" value="EXZ26338.1"/>
    <property type="molecule type" value="Genomic_DNA"/>
</dbReference>
<organism evidence="1 2">
    <name type="scientific">Bacteroides fragilis str. S36L11</name>
    <dbReference type="NCBI Taxonomy" id="1339327"/>
    <lineage>
        <taxon>Bacteria</taxon>
        <taxon>Pseudomonadati</taxon>
        <taxon>Bacteroidota</taxon>
        <taxon>Bacteroidia</taxon>
        <taxon>Bacteroidales</taxon>
        <taxon>Bacteroidaceae</taxon>
        <taxon>Bacteroides</taxon>
    </lineage>
</organism>
<dbReference type="PATRIC" id="fig|1339327.3.peg.4962"/>
<name>A0A015X3R4_BACFG</name>
<sequence>MLEWIYLLQNRIYFVLFEDIFLLSEKYYSYCVNQTHICYIEYSK</sequence>
<comment type="caution">
    <text evidence="1">The sequence shown here is derived from an EMBL/GenBank/DDBJ whole genome shotgun (WGS) entry which is preliminary data.</text>
</comment>
<evidence type="ECO:0000313" key="2">
    <source>
        <dbReference type="Proteomes" id="UP000022082"/>
    </source>
</evidence>
<reference evidence="1 2" key="1">
    <citation type="submission" date="2014-02" db="EMBL/GenBank/DDBJ databases">
        <authorList>
            <person name="Sears C."/>
            <person name="Carroll K."/>
            <person name="Sack B.R."/>
            <person name="Qadri F."/>
            <person name="Myers L.L."/>
            <person name="Chung G.-T."/>
            <person name="Escheverria P."/>
            <person name="Fraser C.M."/>
            <person name="Sadzewicz L."/>
            <person name="Shefchek K.A."/>
            <person name="Tallon L."/>
            <person name="Das S.P."/>
            <person name="Daugherty S."/>
            <person name="Mongodin E.F."/>
        </authorList>
    </citation>
    <scope>NUCLEOTIDE SEQUENCE [LARGE SCALE GENOMIC DNA]</scope>
    <source>
        <strain evidence="1 2">S36L11</strain>
    </source>
</reference>